<evidence type="ECO:0000256" key="1">
    <source>
        <dbReference type="SAM" id="MobiDB-lite"/>
    </source>
</evidence>
<keyword evidence="3" id="KW-1185">Reference proteome</keyword>
<feature type="compositionally biased region" description="Polar residues" evidence="1">
    <location>
        <begin position="96"/>
        <end position="111"/>
    </location>
</feature>
<feature type="compositionally biased region" description="Acidic residues" evidence="1">
    <location>
        <begin position="14"/>
        <end position="26"/>
    </location>
</feature>
<protein>
    <submittedName>
        <fullName evidence="2">Uncharacterized protein</fullName>
    </submittedName>
</protein>
<sequence length="151" mass="17535">MEGEEAGIESCLENQEEWEHESDEETLLQLDVKENSWEAQTNPDSYRDIVHGLKHQPSDEEADDEPVDTWKDFRLEMMRFIEEAEKDTAAQYHQLQKNDTLSAYTHTSTLDFKNRSKKADHPHSPQKVEPAKEKLTIKQARNSQPSSLQLP</sequence>
<dbReference type="Proteomes" id="UP000824890">
    <property type="component" value="Unassembled WGS sequence"/>
</dbReference>
<feature type="compositionally biased region" description="Polar residues" evidence="1">
    <location>
        <begin position="139"/>
        <end position="151"/>
    </location>
</feature>
<dbReference type="EMBL" id="JAGKQM010000009">
    <property type="protein sequence ID" value="KAH0910843.1"/>
    <property type="molecule type" value="Genomic_DNA"/>
</dbReference>
<organism evidence="2 3">
    <name type="scientific">Brassica napus</name>
    <name type="common">Rape</name>
    <dbReference type="NCBI Taxonomy" id="3708"/>
    <lineage>
        <taxon>Eukaryota</taxon>
        <taxon>Viridiplantae</taxon>
        <taxon>Streptophyta</taxon>
        <taxon>Embryophyta</taxon>
        <taxon>Tracheophyta</taxon>
        <taxon>Spermatophyta</taxon>
        <taxon>Magnoliopsida</taxon>
        <taxon>eudicotyledons</taxon>
        <taxon>Gunneridae</taxon>
        <taxon>Pentapetalae</taxon>
        <taxon>rosids</taxon>
        <taxon>malvids</taxon>
        <taxon>Brassicales</taxon>
        <taxon>Brassicaceae</taxon>
        <taxon>Brassiceae</taxon>
        <taxon>Brassica</taxon>
    </lineage>
</organism>
<gene>
    <name evidence="2" type="ORF">HID58_034164</name>
</gene>
<accession>A0ABQ8C1C7</accession>
<feature type="region of interest" description="Disordered" evidence="1">
    <location>
        <begin position="1"/>
        <end position="67"/>
    </location>
</feature>
<reference evidence="2 3" key="1">
    <citation type="submission" date="2021-05" db="EMBL/GenBank/DDBJ databases">
        <title>Genome Assembly of Synthetic Allotetraploid Brassica napus Reveals Homoeologous Exchanges between Subgenomes.</title>
        <authorList>
            <person name="Davis J.T."/>
        </authorList>
    </citation>
    <scope>NUCLEOTIDE SEQUENCE [LARGE SCALE GENOMIC DNA]</scope>
    <source>
        <strain evidence="3">cv. Da-Ae</strain>
        <tissue evidence="2">Seedling</tissue>
    </source>
</reference>
<feature type="compositionally biased region" description="Basic and acidic residues" evidence="1">
    <location>
        <begin position="112"/>
        <end position="123"/>
    </location>
</feature>
<proteinExistence type="predicted"/>
<comment type="caution">
    <text evidence="2">The sequence shown here is derived from an EMBL/GenBank/DDBJ whole genome shotgun (WGS) entry which is preliminary data.</text>
</comment>
<feature type="region of interest" description="Disordered" evidence="1">
    <location>
        <begin position="96"/>
        <end position="151"/>
    </location>
</feature>
<evidence type="ECO:0000313" key="3">
    <source>
        <dbReference type="Proteomes" id="UP000824890"/>
    </source>
</evidence>
<evidence type="ECO:0000313" key="2">
    <source>
        <dbReference type="EMBL" id="KAH0910843.1"/>
    </source>
</evidence>
<name>A0ABQ8C1C7_BRANA</name>